<keyword evidence="2" id="KW-1185">Reference proteome</keyword>
<evidence type="ECO:0008006" key="3">
    <source>
        <dbReference type="Google" id="ProtNLM"/>
    </source>
</evidence>
<sequence>MPRLQCLLCAGDNGRVVTIEVSSSERIGVLQDLVHVELNTMGFQAESSSIMKLYCVQHQRLTYRPNLTTKTDALYLDHAAVSVSDASCAVVLLTFTPLVQWALVSWYFSDQQFTFPDVVDIVVVWEDVE</sequence>
<name>A0AAV0SWX6_HYABA</name>
<dbReference type="EMBL" id="CANTFL010000017">
    <property type="protein sequence ID" value="CAI5708793.1"/>
    <property type="molecule type" value="Genomic_DNA"/>
</dbReference>
<comment type="caution">
    <text evidence="1">The sequence shown here is derived from an EMBL/GenBank/DDBJ whole genome shotgun (WGS) entry which is preliminary data.</text>
</comment>
<evidence type="ECO:0000313" key="2">
    <source>
        <dbReference type="Proteomes" id="UP001162031"/>
    </source>
</evidence>
<dbReference type="Proteomes" id="UP001162031">
    <property type="component" value="Unassembled WGS sequence"/>
</dbReference>
<protein>
    <recommendedName>
        <fullName evidence="3">Ubiquitin-like domain-containing protein</fullName>
    </recommendedName>
</protein>
<reference evidence="1" key="1">
    <citation type="submission" date="2022-12" db="EMBL/GenBank/DDBJ databases">
        <authorList>
            <person name="Webb A."/>
        </authorList>
    </citation>
    <scope>NUCLEOTIDE SEQUENCE</scope>
    <source>
        <strain evidence="1">Hp1</strain>
    </source>
</reference>
<accession>A0AAV0SWX6</accession>
<evidence type="ECO:0000313" key="1">
    <source>
        <dbReference type="EMBL" id="CAI5708793.1"/>
    </source>
</evidence>
<dbReference type="AlphaFoldDB" id="A0AAV0SWX6"/>
<gene>
    <name evidence="1" type="ORF">HBR001_LOCUS157</name>
</gene>
<proteinExistence type="predicted"/>
<organism evidence="1 2">
    <name type="scientific">Hyaloperonospora brassicae</name>
    <name type="common">Brassica downy mildew</name>
    <name type="synonym">Peronospora brassicae</name>
    <dbReference type="NCBI Taxonomy" id="162125"/>
    <lineage>
        <taxon>Eukaryota</taxon>
        <taxon>Sar</taxon>
        <taxon>Stramenopiles</taxon>
        <taxon>Oomycota</taxon>
        <taxon>Peronosporomycetes</taxon>
        <taxon>Peronosporales</taxon>
        <taxon>Peronosporaceae</taxon>
        <taxon>Hyaloperonospora</taxon>
    </lineage>
</organism>